<evidence type="ECO:0000259" key="1">
    <source>
        <dbReference type="Pfam" id="PF01610"/>
    </source>
</evidence>
<dbReference type="PANTHER" id="PTHR33498">
    <property type="entry name" value="TRANSPOSASE FOR INSERTION SEQUENCE ELEMENT IS1557"/>
    <property type="match status" value="1"/>
</dbReference>
<evidence type="ECO:0000313" key="3">
    <source>
        <dbReference type="Proteomes" id="UP000052023"/>
    </source>
</evidence>
<dbReference type="InterPro" id="IPR047951">
    <property type="entry name" value="Transpos_ISL3"/>
</dbReference>
<keyword evidence="3" id="KW-1185">Reference proteome</keyword>
<accession>A0A0R3M7R2</accession>
<proteinExistence type="predicted"/>
<protein>
    <submittedName>
        <fullName evidence="2">Transposase</fullName>
    </submittedName>
</protein>
<feature type="domain" description="Transposase IS204/IS1001/IS1096/IS1165 DDE" evidence="1">
    <location>
        <begin position="11"/>
        <end position="77"/>
    </location>
</feature>
<sequence length="82" mass="9022">MSLLSGSDIAELDEWITQAANSELKSFANGIARDIDAVRAAITTSWTTSPVEGQISRIKAIKRQMYGRASYPLLRRRVLLAA</sequence>
<dbReference type="AlphaFoldDB" id="A0A0R3M7R2"/>
<dbReference type="EMBL" id="LLYA01000222">
    <property type="protein sequence ID" value="KRR16167.1"/>
    <property type="molecule type" value="Genomic_DNA"/>
</dbReference>
<evidence type="ECO:0000313" key="2">
    <source>
        <dbReference type="EMBL" id="KRR16167.1"/>
    </source>
</evidence>
<gene>
    <name evidence="2" type="ORF">CQ13_37095</name>
</gene>
<dbReference type="PANTHER" id="PTHR33498:SF1">
    <property type="entry name" value="TRANSPOSASE FOR INSERTION SEQUENCE ELEMENT IS1557"/>
    <property type="match status" value="1"/>
</dbReference>
<dbReference type="Pfam" id="PF01610">
    <property type="entry name" value="DDE_Tnp_ISL3"/>
    <property type="match status" value="1"/>
</dbReference>
<name>A0A0R3M7R2_9BRAD</name>
<dbReference type="InterPro" id="IPR002560">
    <property type="entry name" value="Transposase_DDE"/>
</dbReference>
<comment type="caution">
    <text evidence="2">The sequence shown here is derived from an EMBL/GenBank/DDBJ whole genome shotgun (WGS) entry which is preliminary data.</text>
</comment>
<reference evidence="2 3" key="1">
    <citation type="submission" date="2014-03" db="EMBL/GenBank/DDBJ databases">
        <title>Bradyrhizobium valentinum sp. nov., isolated from effective nodules of Lupinus mariae-josephae, a lupine endemic of basic-lime soils in Eastern Spain.</title>
        <authorList>
            <person name="Duran D."/>
            <person name="Rey L."/>
            <person name="Navarro A."/>
            <person name="Busquets A."/>
            <person name="Imperial J."/>
            <person name="Ruiz-Argueso T."/>
        </authorList>
    </citation>
    <scope>NUCLEOTIDE SEQUENCE [LARGE SCALE GENOMIC DNA]</scope>
    <source>
        <strain evidence="2 3">Ro19</strain>
    </source>
</reference>
<organism evidence="2 3">
    <name type="scientific">Bradyrhizobium retamae</name>
    <dbReference type="NCBI Taxonomy" id="1300035"/>
    <lineage>
        <taxon>Bacteria</taxon>
        <taxon>Pseudomonadati</taxon>
        <taxon>Pseudomonadota</taxon>
        <taxon>Alphaproteobacteria</taxon>
        <taxon>Hyphomicrobiales</taxon>
        <taxon>Nitrobacteraceae</taxon>
        <taxon>Bradyrhizobium</taxon>
    </lineage>
</organism>
<dbReference type="Proteomes" id="UP000052023">
    <property type="component" value="Unassembled WGS sequence"/>
</dbReference>